<dbReference type="OrthoDB" id="6584906at2759"/>
<keyword evidence="3" id="KW-1185">Reference proteome</keyword>
<comment type="caution">
    <text evidence="2">The sequence shown here is derived from an EMBL/GenBank/DDBJ whole genome shotgun (WGS) entry which is preliminary data.</text>
</comment>
<reference evidence="2 3" key="1">
    <citation type="journal article" date="2019" name="Sci. Rep.">
        <title>Orb-weaving spider Araneus ventricosus genome elucidates the spidroin gene catalogue.</title>
        <authorList>
            <person name="Kono N."/>
            <person name="Nakamura H."/>
            <person name="Ohtoshi R."/>
            <person name="Moran D.A.P."/>
            <person name="Shinohara A."/>
            <person name="Yoshida Y."/>
            <person name="Fujiwara M."/>
            <person name="Mori M."/>
            <person name="Tomita M."/>
            <person name="Arakawa K."/>
        </authorList>
    </citation>
    <scope>NUCLEOTIDE SEQUENCE [LARGE SCALE GENOMIC DNA]</scope>
</reference>
<name>A0A4Y2GTS8_ARAVE</name>
<evidence type="ECO:0000259" key="1">
    <source>
        <dbReference type="Pfam" id="PF16087"/>
    </source>
</evidence>
<organism evidence="2 3">
    <name type="scientific">Araneus ventricosus</name>
    <name type="common">Orbweaver spider</name>
    <name type="synonym">Epeira ventricosa</name>
    <dbReference type="NCBI Taxonomy" id="182803"/>
    <lineage>
        <taxon>Eukaryota</taxon>
        <taxon>Metazoa</taxon>
        <taxon>Ecdysozoa</taxon>
        <taxon>Arthropoda</taxon>
        <taxon>Chelicerata</taxon>
        <taxon>Arachnida</taxon>
        <taxon>Araneae</taxon>
        <taxon>Araneomorphae</taxon>
        <taxon>Entelegynae</taxon>
        <taxon>Araneoidea</taxon>
        <taxon>Araneidae</taxon>
        <taxon>Araneus</taxon>
    </lineage>
</organism>
<evidence type="ECO:0000313" key="2">
    <source>
        <dbReference type="EMBL" id="GBM56321.1"/>
    </source>
</evidence>
<feature type="domain" description="DUF4817" evidence="1">
    <location>
        <begin position="42"/>
        <end position="89"/>
    </location>
</feature>
<accession>A0A4Y2GTS8</accession>
<proteinExistence type="predicted"/>
<dbReference type="EMBL" id="BGPR01001540">
    <property type="protein sequence ID" value="GBM56321.1"/>
    <property type="molecule type" value="Genomic_DNA"/>
</dbReference>
<protein>
    <recommendedName>
        <fullName evidence="1">DUF4817 domain-containing protein</fullName>
    </recommendedName>
</protein>
<dbReference type="AlphaFoldDB" id="A0A4Y2GTS8"/>
<dbReference type="Proteomes" id="UP000499080">
    <property type="component" value="Unassembled WGS sequence"/>
</dbReference>
<gene>
    <name evidence="2" type="ORF">AVEN_60305_1</name>
</gene>
<dbReference type="InterPro" id="IPR032135">
    <property type="entry name" value="DUF4817"/>
</dbReference>
<evidence type="ECO:0000313" key="3">
    <source>
        <dbReference type="Proteomes" id="UP000499080"/>
    </source>
</evidence>
<sequence length="222" mass="25417">MDSMYCANENGTSSLFTRDYNYKKDVSAGLYVKAEGYVKIWLLLIYGECGRKAKSAARLYRERFPEGPHPTRQTIFKVVKRVRETGCVTSRPRVRRPRNVGCKAQPEDVLAYALAHPQSSTKMISENCGLSNRRVWSILNESGAHLYGSTPVQGLLPRDAERRCTWCNVVMNNLEGHPTFLADLIWTDEACFSRNGMFNRQNIHTWSLGNPRYAVEVRHQLR</sequence>
<dbReference type="PANTHER" id="PTHR47326">
    <property type="entry name" value="TRANSPOSABLE ELEMENT TC3 TRANSPOSASE-LIKE PROTEIN"/>
    <property type="match status" value="1"/>
</dbReference>
<dbReference type="PANTHER" id="PTHR47326:SF1">
    <property type="entry name" value="HTH PSQ-TYPE DOMAIN-CONTAINING PROTEIN"/>
    <property type="match status" value="1"/>
</dbReference>
<dbReference type="Pfam" id="PF16087">
    <property type="entry name" value="DUF4817"/>
    <property type="match status" value="1"/>
</dbReference>